<accession>H2XTA8</accession>
<reference evidence="3" key="1">
    <citation type="journal article" date="2002" name="Science">
        <title>The draft genome of Ciona intestinalis: insights into chordate and vertebrate origins.</title>
        <authorList>
            <person name="Dehal P."/>
            <person name="Satou Y."/>
            <person name="Campbell R.K."/>
            <person name="Chapman J."/>
            <person name="Degnan B."/>
            <person name="De Tomaso A."/>
            <person name="Davidson B."/>
            <person name="Di Gregorio A."/>
            <person name="Gelpke M."/>
            <person name="Goodstein D.M."/>
            <person name="Harafuji N."/>
            <person name="Hastings K.E."/>
            <person name="Ho I."/>
            <person name="Hotta K."/>
            <person name="Huang W."/>
            <person name="Kawashima T."/>
            <person name="Lemaire P."/>
            <person name="Martinez D."/>
            <person name="Meinertzhagen I.A."/>
            <person name="Necula S."/>
            <person name="Nonaka M."/>
            <person name="Putnam N."/>
            <person name="Rash S."/>
            <person name="Saiga H."/>
            <person name="Satake M."/>
            <person name="Terry A."/>
            <person name="Yamada L."/>
            <person name="Wang H.G."/>
            <person name="Awazu S."/>
            <person name="Azumi K."/>
            <person name="Boore J."/>
            <person name="Branno M."/>
            <person name="Chin-Bow S."/>
            <person name="DeSantis R."/>
            <person name="Doyle S."/>
            <person name="Francino P."/>
            <person name="Keys D.N."/>
            <person name="Haga S."/>
            <person name="Hayashi H."/>
            <person name="Hino K."/>
            <person name="Imai K.S."/>
            <person name="Inaba K."/>
            <person name="Kano S."/>
            <person name="Kobayashi K."/>
            <person name="Kobayashi M."/>
            <person name="Lee B.I."/>
            <person name="Makabe K.W."/>
            <person name="Manohar C."/>
            <person name="Matassi G."/>
            <person name="Medina M."/>
            <person name="Mochizuki Y."/>
            <person name="Mount S."/>
            <person name="Morishita T."/>
            <person name="Miura S."/>
            <person name="Nakayama A."/>
            <person name="Nishizaka S."/>
            <person name="Nomoto H."/>
            <person name="Ohta F."/>
            <person name="Oishi K."/>
            <person name="Rigoutsos I."/>
            <person name="Sano M."/>
            <person name="Sasaki A."/>
            <person name="Sasakura Y."/>
            <person name="Shoguchi E."/>
            <person name="Shin-i T."/>
            <person name="Spagnuolo A."/>
            <person name="Stainier D."/>
            <person name="Suzuki M.M."/>
            <person name="Tassy O."/>
            <person name="Takatori N."/>
            <person name="Tokuoka M."/>
            <person name="Yagi K."/>
            <person name="Yoshizaki F."/>
            <person name="Wada S."/>
            <person name="Zhang C."/>
            <person name="Hyatt P.D."/>
            <person name="Larimer F."/>
            <person name="Detter C."/>
            <person name="Doggett N."/>
            <person name="Glavina T."/>
            <person name="Hawkins T."/>
            <person name="Richardson P."/>
            <person name="Lucas S."/>
            <person name="Kohara Y."/>
            <person name="Levine M."/>
            <person name="Satoh N."/>
            <person name="Rokhsar D.S."/>
        </authorList>
    </citation>
    <scope>NUCLEOTIDE SEQUENCE [LARGE SCALE GENOMIC DNA]</scope>
</reference>
<feature type="transmembrane region" description="Helical" evidence="1">
    <location>
        <begin position="40"/>
        <end position="56"/>
    </location>
</feature>
<organism evidence="2 3">
    <name type="scientific">Ciona intestinalis</name>
    <name type="common">Transparent sea squirt</name>
    <name type="synonym">Ascidia intestinalis</name>
    <dbReference type="NCBI Taxonomy" id="7719"/>
    <lineage>
        <taxon>Eukaryota</taxon>
        <taxon>Metazoa</taxon>
        <taxon>Chordata</taxon>
        <taxon>Tunicata</taxon>
        <taxon>Ascidiacea</taxon>
        <taxon>Phlebobranchia</taxon>
        <taxon>Cionidae</taxon>
        <taxon>Ciona</taxon>
    </lineage>
</organism>
<keyword evidence="1" id="KW-1133">Transmembrane helix</keyword>
<evidence type="ECO:0000313" key="2">
    <source>
        <dbReference type="Ensembl" id="ENSCINP00000032892.1"/>
    </source>
</evidence>
<dbReference type="AlphaFoldDB" id="H2XTA8"/>
<keyword evidence="1" id="KW-0472">Membrane</keyword>
<evidence type="ECO:0000313" key="3">
    <source>
        <dbReference type="Proteomes" id="UP000008144"/>
    </source>
</evidence>
<protein>
    <submittedName>
        <fullName evidence="2">Uncharacterized protein</fullName>
    </submittedName>
</protein>
<feature type="transmembrane region" description="Helical" evidence="1">
    <location>
        <begin position="62"/>
        <end position="79"/>
    </location>
</feature>
<sequence>MYVSALMYSVCSLRMPFICTSYILVRIFYTYQQFFSPKTITLNFILGIIMFCYKIQSKIFQNALLLCLANYFLIISALYV</sequence>
<evidence type="ECO:0000256" key="1">
    <source>
        <dbReference type="SAM" id="Phobius"/>
    </source>
</evidence>
<dbReference type="EMBL" id="EAAA01000068">
    <property type="status" value="NOT_ANNOTATED_CDS"/>
    <property type="molecule type" value="Genomic_DNA"/>
</dbReference>
<keyword evidence="1" id="KW-0812">Transmembrane</keyword>
<dbReference type="Ensembl" id="ENSCINT00000033318.1">
    <property type="protein sequence ID" value="ENSCINP00000032892.1"/>
    <property type="gene ID" value="ENSCING00000023353.1"/>
</dbReference>
<dbReference type="HOGENOM" id="CLU_2596136_0_0_1"/>
<reference evidence="2" key="3">
    <citation type="submission" date="2025-08" db="UniProtKB">
        <authorList>
            <consortium name="Ensembl"/>
        </authorList>
    </citation>
    <scope>IDENTIFICATION</scope>
</reference>
<feature type="transmembrane region" description="Helical" evidence="1">
    <location>
        <begin position="6"/>
        <end position="28"/>
    </location>
</feature>
<proteinExistence type="predicted"/>
<keyword evidence="3" id="KW-1185">Reference proteome</keyword>
<reference evidence="2" key="4">
    <citation type="submission" date="2025-09" db="UniProtKB">
        <authorList>
            <consortium name="Ensembl"/>
        </authorList>
    </citation>
    <scope>IDENTIFICATION</scope>
</reference>
<reference evidence="2" key="2">
    <citation type="journal article" date="2008" name="Genome Biol.">
        <title>Improved genome assembly and evidence-based global gene model set for the chordate Ciona intestinalis: new insight into intron and operon populations.</title>
        <authorList>
            <person name="Satou Y."/>
            <person name="Mineta K."/>
            <person name="Ogasawara M."/>
            <person name="Sasakura Y."/>
            <person name="Shoguchi E."/>
            <person name="Ueno K."/>
            <person name="Yamada L."/>
            <person name="Matsumoto J."/>
            <person name="Wasserscheid J."/>
            <person name="Dewar K."/>
            <person name="Wiley G.B."/>
            <person name="Macmil S.L."/>
            <person name="Roe B.A."/>
            <person name="Zeller R.W."/>
            <person name="Hastings K.E."/>
            <person name="Lemaire P."/>
            <person name="Lindquist E."/>
            <person name="Endo T."/>
            <person name="Hotta K."/>
            <person name="Inaba K."/>
        </authorList>
    </citation>
    <scope>NUCLEOTIDE SEQUENCE [LARGE SCALE GENOMIC DNA]</scope>
    <source>
        <strain evidence="2">wild type</strain>
    </source>
</reference>
<name>H2XTA8_CIOIN</name>
<dbReference type="InParanoid" id="H2XTA8"/>
<dbReference type="Proteomes" id="UP000008144">
    <property type="component" value="Chromosome 1"/>
</dbReference>